<keyword evidence="5" id="KW-1185">Reference proteome</keyword>
<comment type="subcellular location">
    <subcellularLocation>
        <location evidence="2">Synapse</location>
    </subcellularLocation>
</comment>
<dbReference type="GO" id="GO:0031267">
    <property type="term" value="F:small GTPase binding"/>
    <property type="evidence" value="ECO:0007669"/>
    <property type="project" value="InterPro"/>
</dbReference>
<dbReference type="AlphaFoldDB" id="A0A423TMV5"/>
<dbReference type="PANTHER" id="PTHR12157:SF24">
    <property type="entry name" value="FIFE, ISOFORM D"/>
    <property type="match status" value="1"/>
</dbReference>
<dbReference type="EMBL" id="QCYY01001478">
    <property type="protein sequence ID" value="ROT77780.1"/>
    <property type="molecule type" value="Genomic_DNA"/>
</dbReference>
<keyword evidence="1" id="KW-0770">Synapse</keyword>
<evidence type="ECO:0000256" key="1">
    <source>
        <dbReference type="ARBA" id="ARBA00023018"/>
    </source>
</evidence>
<dbReference type="GO" id="GO:0048167">
    <property type="term" value="P:regulation of synaptic plasticity"/>
    <property type="evidence" value="ECO:0007669"/>
    <property type="project" value="TreeGrafter"/>
</dbReference>
<evidence type="ECO:0000259" key="3">
    <source>
        <dbReference type="PROSITE" id="PS50004"/>
    </source>
</evidence>
<dbReference type="InterPro" id="IPR039032">
    <property type="entry name" value="Rim-like"/>
</dbReference>
<dbReference type="InterPro" id="IPR000008">
    <property type="entry name" value="C2_dom"/>
</dbReference>
<name>A0A423TMV5_PENVA</name>
<dbReference type="Proteomes" id="UP000283509">
    <property type="component" value="Unassembled WGS sequence"/>
</dbReference>
<dbReference type="InterPro" id="IPR035892">
    <property type="entry name" value="C2_domain_sf"/>
</dbReference>
<dbReference type="Pfam" id="PF00168">
    <property type="entry name" value="C2"/>
    <property type="match status" value="1"/>
</dbReference>
<evidence type="ECO:0000256" key="2">
    <source>
        <dbReference type="ARBA" id="ARBA00034103"/>
    </source>
</evidence>
<dbReference type="GO" id="GO:0042391">
    <property type="term" value="P:regulation of membrane potential"/>
    <property type="evidence" value="ECO:0007669"/>
    <property type="project" value="TreeGrafter"/>
</dbReference>
<dbReference type="GO" id="GO:0042734">
    <property type="term" value="C:presynaptic membrane"/>
    <property type="evidence" value="ECO:0007669"/>
    <property type="project" value="TreeGrafter"/>
</dbReference>
<dbReference type="STRING" id="6689.A0A423TMV5"/>
<dbReference type="PANTHER" id="PTHR12157">
    <property type="entry name" value="REGULATING SYNAPTIC MEMBRANE EXOCYTOSIS PROTEIN"/>
    <property type="match status" value="1"/>
</dbReference>
<reference evidence="4 5" key="1">
    <citation type="submission" date="2018-04" db="EMBL/GenBank/DDBJ databases">
        <authorList>
            <person name="Zhang X."/>
            <person name="Yuan J."/>
            <person name="Li F."/>
            <person name="Xiang J."/>
        </authorList>
    </citation>
    <scope>NUCLEOTIDE SEQUENCE [LARGE SCALE GENOMIC DNA]</scope>
    <source>
        <tissue evidence="4">Muscle</tissue>
    </source>
</reference>
<gene>
    <name evidence="4" type="ORF">C7M84_003519</name>
</gene>
<feature type="domain" description="C2" evidence="3">
    <location>
        <begin position="1"/>
        <end position="69"/>
    </location>
</feature>
<sequence>MYSTGVAEGSCKPMWNSSSIWEGLTRDALLGLTLEMSVWDYISDTENGFLGETLIDLRHAYLDERPTWYRLQERRSRSANATPRGSIVSYDFTAPPVRRPSSVRSGSGQWSPVFASSLMYS</sequence>
<dbReference type="Gene3D" id="2.60.40.150">
    <property type="entry name" value="C2 domain"/>
    <property type="match status" value="1"/>
</dbReference>
<proteinExistence type="predicted"/>
<dbReference type="GO" id="GO:0050806">
    <property type="term" value="P:positive regulation of synaptic transmission"/>
    <property type="evidence" value="ECO:0007669"/>
    <property type="project" value="TreeGrafter"/>
</dbReference>
<evidence type="ECO:0000313" key="5">
    <source>
        <dbReference type="Proteomes" id="UP000283509"/>
    </source>
</evidence>
<dbReference type="GO" id="GO:0048788">
    <property type="term" value="C:cytoskeleton of presynaptic active zone"/>
    <property type="evidence" value="ECO:0007669"/>
    <property type="project" value="TreeGrafter"/>
</dbReference>
<dbReference type="OrthoDB" id="6373347at2759"/>
<comment type="caution">
    <text evidence="4">The sequence shown here is derived from an EMBL/GenBank/DDBJ whole genome shotgun (WGS) entry which is preliminary data.</text>
</comment>
<evidence type="ECO:0000313" key="4">
    <source>
        <dbReference type="EMBL" id="ROT77780.1"/>
    </source>
</evidence>
<reference evidence="4 5" key="2">
    <citation type="submission" date="2019-01" db="EMBL/GenBank/DDBJ databases">
        <title>The decoding of complex shrimp genome reveals the adaptation for benthos swimmer, frequently molting mechanism and breeding impact on genome.</title>
        <authorList>
            <person name="Sun Y."/>
            <person name="Gao Y."/>
            <person name="Yu Y."/>
        </authorList>
    </citation>
    <scope>NUCLEOTIDE SEQUENCE [LARGE SCALE GENOMIC DNA]</scope>
    <source>
        <tissue evidence="4">Muscle</tissue>
    </source>
</reference>
<dbReference type="GO" id="GO:0048791">
    <property type="term" value="P:calcium ion-regulated exocytosis of neurotransmitter"/>
    <property type="evidence" value="ECO:0007669"/>
    <property type="project" value="TreeGrafter"/>
</dbReference>
<dbReference type="SUPFAM" id="SSF49562">
    <property type="entry name" value="C2 domain (Calcium/lipid-binding domain, CaLB)"/>
    <property type="match status" value="1"/>
</dbReference>
<protein>
    <recommendedName>
        <fullName evidence="3">C2 domain-containing protein</fullName>
    </recommendedName>
</protein>
<organism evidence="4 5">
    <name type="scientific">Penaeus vannamei</name>
    <name type="common">Whiteleg shrimp</name>
    <name type="synonym">Litopenaeus vannamei</name>
    <dbReference type="NCBI Taxonomy" id="6689"/>
    <lineage>
        <taxon>Eukaryota</taxon>
        <taxon>Metazoa</taxon>
        <taxon>Ecdysozoa</taxon>
        <taxon>Arthropoda</taxon>
        <taxon>Crustacea</taxon>
        <taxon>Multicrustacea</taxon>
        <taxon>Malacostraca</taxon>
        <taxon>Eumalacostraca</taxon>
        <taxon>Eucarida</taxon>
        <taxon>Decapoda</taxon>
        <taxon>Dendrobranchiata</taxon>
        <taxon>Penaeoidea</taxon>
        <taxon>Penaeidae</taxon>
        <taxon>Penaeus</taxon>
    </lineage>
</organism>
<accession>A0A423TMV5</accession>
<dbReference type="GO" id="GO:0044325">
    <property type="term" value="F:transmembrane transporter binding"/>
    <property type="evidence" value="ECO:0007669"/>
    <property type="project" value="TreeGrafter"/>
</dbReference>
<dbReference type="PROSITE" id="PS50004">
    <property type="entry name" value="C2"/>
    <property type="match status" value="1"/>
</dbReference>